<name>A0A0A9AX25_ARUDO</name>
<reference evidence="1" key="2">
    <citation type="journal article" date="2015" name="Data Brief">
        <title>Shoot transcriptome of the giant reed, Arundo donax.</title>
        <authorList>
            <person name="Barrero R.A."/>
            <person name="Guerrero F.D."/>
            <person name="Moolhuijzen P."/>
            <person name="Goolsby J.A."/>
            <person name="Tidwell J."/>
            <person name="Bellgard S.E."/>
            <person name="Bellgard M.I."/>
        </authorList>
    </citation>
    <scope>NUCLEOTIDE SEQUENCE</scope>
    <source>
        <tissue evidence="1">Shoot tissue taken approximately 20 cm above the soil surface</tissue>
    </source>
</reference>
<protein>
    <submittedName>
        <fullName evidence="1">Uncharacterized protein</fullName>
    </submittedName>
</protein>
<proteinExistence type="predicted"/>
<evidence type="ECO:0000313" key="1">
    <source>
        <dbReference type="EMBL" id="JAD55651.1"/>
    </source>
</evidence>
<accession>A0A0A9AX25</accession>
<dbReference type="EMBL" id="GBRH01242244">
    <property type="protein sequence ID" value="JAD55651.1"/>
    <property type="molecule type" value="Transcribed_RNA"/>
</dbReference>
<organism evidence="1">
    <name type="scientific">Arundo donax</name>
    <name type="common">Giant reed</name>
    <name type="synonym">Donax arundinaceus</name>
    <dbReference type="NCBI Taxonomy" id="35708"/>
    <lineage>
        <taxon>Eukaryota</taxon>
        <taxon>Viridiplantae</taxon>
        <taxon>Streptophyta</taxon>
        <taxon>Embryophyta</taxon>
        <taxon>Tracheophyta</taxon>
        <taxon>Spermatophyta</taxon>
        <taxon>Magnoliopsida</taxon>
        <taxon>Liliopsida</taxon>
        <taxon>Poales</taxon>
        <taxon>Poaceae</taxon>
        <taxon>PACMAD clade</taxon>
        <taxon>Arundinoideae</taxon>
        <taxon>Arundineae</taxon>
        <taxon>Arundo</taxon>
    </lineage>
</organism>
<sequence length="14" mass="1568">MLLVLRMNSCACLT</sequence>
<reference evidence="1" key="1">
    <citation type="submission" date="2014-09" db="EMBL/GenBank/DDBJ databases">
        <authorList>
            <person name="Magalhaes I.L.F."/>
            <person name="Oliveira U."/>
            <person name="Santos F.R."/>
            <person name="Vidigal T.H.D.A."/>
            <person name="Brescovit A.D."/>
            <person name="Santos A.J."/>
        </authorList>
    </citation>
    <scope>NUCLEOTIDE SEQUENCE</scope>
    <source>
        <tissue evidence="1">Shoot tissue taken approximately 20 cm above the soil surface</tissue>
    </source>
</reference>